<dbReference type="Pfam" id="PF13432">
    <property type="entry name" value="TPR_16"/>
    <property type="match status" value="1"/>
</dbReference>
<name>F0SPS3_RUBBR</name>
<dbReference type="PANTHER" id="PTHR44858">
    <property type="entry name" value="TETRATRICOPEPTIDE REPEAT PROTEIN 6"/>
    <property type="match status" value="1"/>
</dbReference>
<evidence type="ECO:0000256" key="1">
    <source>
        <dbReference type="ARBA" id="ARBA00022737"/>
    </source>
</evidence>
<protein>
    <submittedName>
        <fullName evidence="4">Tetratricopeptide TPR_1 repeat-containing protein</fullName>
    </submittedName>
</protein>
<dbReference type="eggNOG" id="COG0457">
    <property type="taxonomic scope" value="Bacteria"/>
</dbReference>
<feature type="repeat" description="TPR" evidence="3">
    <location>
        <begin position="222"/>
        <end position="255"/>
    </location>
</feature>
<dbReference type="EMBL" id="CP002546">
    <property type="protein sequence ID" value="ADY59032.1"/>
    <property type="molecule type" value="Genomic_DNA"/>
</dbReference>
<dbReference type="RefSeq" id="WP_013627761.1">
    <property type="nucleotide sequence ID" value="NC_015174.1"/>
</dbReference>
<evidence type="ECO:0000256" key="3">
    <source>
        <dbReference type="PROSITE-ProRule" id="PRU00339"/>
    </source>
</evidence>
<dbReference type="InterPro" id="IPR011990">
    <property type="entry name" value="TPR-like_helical_dom_sf"/>
</dbReference>
<dbReference type="InterPro" id="IPR050498">
    <property type="entry name" value="Ycf3"/>
</dbReference>
<dbReference type="PANTHER" id="PTHR44858:SF1">
    <property type="entry name" value="UDP-N-ACETYLGLUCOSAMINE--PEPTIDE N-ACETYLGLUCOSAMINYLTRANSFERASE SPINDLY-RELATED"/>
    <property type="match status" value="1"/>
</dbReference>
<dbReference type="SUPFAM" id="SSF48452">
    <property type="entry name" value="TPR-like"/>
    <property type="match status" value="2"/>
</dbReference>
<evidence type="ECO:0000313" key="5">
    <source>
        <dbReference type="Proteomes" id="UP000006860"/>
    </source>
</evidence>
<feature type="repeat" description="TPR" evidence="3">
    <location>
        <begin position="117"/>
        <end position="150"/>
    </location>
</feature>
<organism evidence="4 5">
    <name type="scientific">Rubinisphaera brasiliensis (strain ATCC 49424 / DSM 5305 / JCM 21570 / IAM 15109 / NBRC 103401 / IFAM 1448)</name>
    <name type="common">Planctomyces brasiliensis</name>
    <dbReference type="NCBI Taxonomy" id="756272"/>
    <lineage>
        <taxon>Bacteria</taxon>
        <taxon>Pseudomonadati</taxon>
        <taxon>Planctomycetota</taxon>
        <taxon>Planctomycetia</taxon>
        <taxon>Planctomycetales</taxon>
        <taxon>Planctomycetaceae</taxon>
        <taxon>Rubinisphaera</taxon>
    </lineage>
</organism>
<dbReference type="HOGENOM" id="CLU_767005_0_0_0"/>
<dbReference type="OrthoDB" id="240283at2"/>
<evidence type="ECO:0000256" key="2">
    <source>
        <dbReference type="ARBA" id="ARBA00022803"/>
    </source>
</evidence>
<sequence length="361" mass="41256">MDRPDYSQPSLRLRRLLLHCGRFTIALCLLLSVGCTWLQRHQTKDIDACRTCIEKSFAAQQAGNLEEARELLNEAAKLQSDHAETWWNLAELSIQQDDYPAAVDELKRYVELQSSDPQGYLRLAQLYYLQNRYDAAEEWLDEVIRRTPNNFDAVMLSARLARKQADHQKAISEYYHALQVMPHHAEATLELSELLIARHEPYRASSLLRDLSRRALMEEDQARTHLNLGIAYGQIDRWDDAVEQLEVARNLNDSELARDRYRLAYAHWKSGGSQQALKLLIEMADSGQWNERSDALYSTITEGNPQLNNSDTALLVGYETRTAATKPFDRPASGEPLFLPDRLISGDSLSQDAMVPPEWGL</sequence>
<gene>
    <name evidence="4" type="ordered locus">Plabr_1420</name>
</gene>
<dbReference type="SMART" id="SM00028">
    <property type="entry name" value="TPR"/>
    <property type="match status" value="5"/>
</dbReference>
<dbReference type="Gene3D" id="1.25.40.10">
    <property type="entry name" value="Tetratricopeptide repeat domain"/>
    <property type="match status" value="1"/>
</dbReference>
<dbReference type="InterPro" id="IPR019734">
    <property type="entry name" value="TPR_rpt"/>
</dbReference>
<keyword evidence="1" id="KW-0677">Repeat</keyword>
<dbReference type="Proteomes" id="UP000006860">
    <property type="component" value="Chromosome"/>
</dbReference>
<reference evidence="5" key="1">
    <citation type="submission" date="2011-02" db="EMBL/GenBank/DDBJ databases">
        <title>The complete genome of Planctomyces brasiliensis DSM 5305.</title>
        <authorList>
            <person name="Lucas S."/>
            <person name="Copeland A."/>
            <person name="Lapidus A."/>
            <person name="Bruce D."/>
            <person name="Goodwin L."/>
            <person name="Pitluck S."/>
            <person name="Kyrpides N."/>
            <person name="Mavromatis K."/>
            <person name="Pagani I."/>
            <person name="Ivanova N."/>
            <person name="Ovchinnikova G."/>
            <person name="Lu M."/>
            <person name="Detter J.C."/>
            <person name="Han C."/>
            <person name="Land M."/>
            <person name="Hauser L."/>
            <person name="Markowitz V."/>
            <person name="Cheng J.-F."/>
            <person name="Hugenholtz P."/>
            <person name="Woyke T."/>
            <person name="Wu D."/>
            <person name="Tindall B."/>
            <person name="Pomrenke H.G."/>
            <person name="Brambilla E."/>
            <person name="Klenk H.-P."/>
            <person name="Eisen J.A."/>
        </authorList>
    </citation>
    <scope>NUCLEOTIDE SEQUENCE [LARGE SCALE GENOMIC DNA]</scope>
    <source>
        <strain evidence="5">ATCC 49424 / DSM 5305 / JCM 21570 / NBRC 103401 / IFAM 1448</strain>
    </source>
</reference>
<dbReference type="PROSITE" id="PS50005">
    <property type="entry name" value="TPR"/>
    <property type="match status" value="3"/>
</dbReference>
<dbReference type="PROSITE" id="PS51257">
    <property type="entry name" value="PROKAR_LIPOPROTEIN"/>
    <property type="match status" value="1"/>
</dbReference>
<evidence type="ECO:0000313" key="4">
    <source>
        <dbReference type="EMBL" id="ADY59032.1"/>
    </source>
</evidence>
<dbReference type="Pfam" id="PF14559">
    <property type="entry name" value="TPR_19"/>
    <property type="match status" value="1"/>
</dbReference>
<accession>F0SPS3</accession>
<dbReference type="AlphaFoldDB" id="F0SPS3"/>
<dbReference type="KEGG" id="pbs:Plabr_1420"/>
<keyword evidence="2 3" id="KW-0802">TPR repeat</keyword>
<proteinExistence type="predicted"/>
<dbReference type="STRING" id="756272.Plabr_1420"/>
<feature type="repeat" description="TPR" evidence="3">
    <location>
        <begin position="83"/>
        <end position="116"/>
    </location>
</feature>
<keyword evidence="5" id="KW-1185">Reference proteome</keyword>